<evidence type="ECO:0000313" key="1">
    <source>
        <dbReference type="EMBL" id="QHT15510.1"/>
    </source>
</evidence>
<reference evidence="1" key="1">
    <citation type="journal article" date="2020" name="Nature">
        <title>Giant virus diversity and host interactions through global metagenomics.</title>
        <authorList>
            <person name="Schulz F."/>
            <person name="Roux S."/>
            <person name="Paez-Espino D."/>
            <person name="Jungbluth S."/>
            <person name="Walsh D.A."/>
            <person name="Denef V.J."/>
            <person name="McMahon K.D."/>
            <person name="Konstantinidis K.T."/>
            <person name="Eloe-Fadrosh E.A."/>
            <person name="Kyrpides N.C."/>
            <person name="Woyke T."/>
        </authorList>
    </citation>
    <scope>NUCLEOTIDE SEQUENCE</scope>
    <source>
        <strain evidence="1">GVMAG-M-3300023174-176</strain>
    </source>
</reference>
<dbReference type="EMBL" id="MN739613">
    <property type="protein sequence ID" value="QHT15510.1"/>
    <property type="molecule type" value="Genomic_DNA"/>
</dbReference>
<protein>
    <submittedName>
        <fullName evidence="1">Uncharacterized protein</fullName>
    </submittedName>
</protein>
<sequence length="236" mass="27776">MSFGGPTYNYHCAVKRICKEAATFELFDRIIELTEKDLLTETDFWRTHAPHFRRNMRGFGYYLWKSFLIKRQLEKMEDNDLLFYSDAGCVLNLQGKTRLMEYFELVKMSPNGIVAFQLQDHLEKTWTKMDTITFLNAGNLLDTDQVITTAFIIKKCPESVSLINKWYEVCYNYHLIDDSPSVVPNDSSFRDHRHDQSVWSILIKQSNGTILKDETWFDPWSNGTEFPVWALRKRNG</sequence>
<proteinExistence type="predicted"/>
<accession>A0A6C0DGU0</accession>
<name>A0A6C0DGU0_9ZZZZ</name>
<organism evidence="1">
    <name type="scientific">viral metagenome</name>
    <dbReference type="NCBI Taxonomy" id="1070528"/>
    <lineage>
        <taxon>unclassified sequences</taxon>
        <taxon>metagenomes</taxon>
        <taxon>organismal metagenomes</taxon>
    </lineage>
</organism>
<dbReference type="AlphaFoldDB" id="A0A6C0DGU0"/>